<dbReference type="GO" id="GO:0034727">
    <property type="term" value="P:piecemeal microautophagy of the nucleus"/>
    <property type="evidence" value="ECO:0007669"/>
    <property type="project" value="EnsemblFungi"/>
</dbReference>
<dbReference type="GO" id="GO:0000329">
    <property type="term" value="C:fungal-type vacuole membrane"/>
    <property type="evidence" value="ECO:0007669"/>
    <property type="project" value="EnsemblFungi"/>
</dbReference>
<keyword evidence="4" id="KW-1133">Transmembrane helix</keyword>
<name>I6NDM2_ERECY</name>
<dbReference type="GO" id="GO:0048278">
    <property type="term" value="P:vesicle docking"/>
    <property type="evidence" value="ECO:0007669"/>
    <property type="project" value="EnsemblFungi"/>
</dbReference>
<dbReference type="HOGENOM" id="CLU_059257_0_0_1"/>
<dbReference type="Pfam" id="PF05739">
    <property type="entry name" value="SNARE"/>
    <property type="match status" value="1"/>
</dbReference>
<keyword evidence="2" id="KW-0175">Coiled coil</keyword>
<proteinExistence type="inferred from homology"/>
<dbReference type="eggNOG" id="KOG0811">
    <property type="taxonomic scope" value="Eukaryota"/>
</dbReference>
<evidence type="ECO:0000313" key="6">
    <source>
        <dbReference type="EMBL" id="AET40164.1"/>
    </source>
</evidence>
<dbReference type="OrthoDB" id="364348at2759"/>
<dbReference type="GO" id="GO:0007036">
    <property type="term" value="P:vacuolar calcium ion homeostasis"/>
    <property type="evidence" value="ECO:0007669"/>
    <property type="project" value="EnsemblFungi"/>
</dbReference>
<dbReference type="InParanoid" id="I6NDM2"/>
<keyword evidence="4" id="KW-0812">Transmembrane</keyword>
<dbReference type="InterPro" id="IPR045242">
    <property type="entry name" value="Syntaxin"/>
</dbReference>
<dbReference type="InterPro" id="IPR000727">
    <property type="entry name" value="T_SNARE_dom"/>
</dbReference>
<dbReference type="PANTHER" id="PTHR19957">
    <property type="entry name" value="SYNTAXIN"/>
    <property type="match status" value="1"/>
</dbReference>
<evidence type="ECO:0000313" key="7">
    <source>
        <dbReference type="Proteomes" id="UP000006790"/>
    </source>
</evidence>
<dbReference type="SUPFAM" id="SSF47661">
    <property type="entry name" value="t-snare proteins"/>
    <property type="match status" value="1"/>
</dbReference>
<dbReference type="GO" id="GO:0006886">
    <property type="term" value="P:intracellular protein transport"/>
    <property type="evidence" value="ECO:0007669"/>
    <property type="project" value="InterPro"/>
</dbReference>
<dbReference type="OMA" id="QRNRCGM"/>
<dbReference type="SUPFAM" id="SSF58038">
    <property type="entry name" value="SNARE fusion complex"/>
    <property type="match status" value="1"/>
</dbReference>
<dbReference type="PROSITE" id="PS50192">
    <property type="entry name" value="T_SNARE"/>
    <property type="match status" value="1"/>
</dbReference>
<dbReference type="RefSeq" id="XP_003646981.1">
    <property type="nucleotide sequence ID" value="XM_003646933.1"/>
</dbReference>
<keyword evidence="4" id="KW-0472">Membrane</keyword>
<dbReference type="CDD" id="cd15840">
    <property type="entry name" value="SNARE_Qa"/>
    <property type="match status" value="1"/>
</dbReference>
<dbReference type="GO" id="GO:0012505">
    <property type="term" value="C:endomembrane system"/>
    <property type="evidence" value="ECO:0007669"/>
    <property type="project" value="TreeGrafter"/>
</dbReference>
<dbReference type="GO" id="GO:0097352">
    <property type="term" value="P:autophagosome maturation"/>
    <property type="evidence" value="ECO:0007669"/>
    <property type="project" value="EnsemblFungi"/>
</dbReference>
<dbReference type="SMART" id="SM00397">
    <property type="entry name" value="t_SNARE"/>
    <property type="match status" value="1"/>
</dbReference>
<evidence type="ECO:0000256" key="2">
    <source>
        <dbReference type="SAM" id="Coils"/>
    </source>
</evidence>
<evidence type="ECO:0000259" key="5">
    <source>
        <dbReference type="PROSITE" id="PS50192"/>
    </source>
</evidence>
<organism evidence="6 7">
    <name type="scientific">Eremothecium cymbalariae (strain CBS 270.75 / DBVPG 7215 / KCTC 17166 / NRRL Y-17582)</name>
    <name type="common">Yeast</name>
    <dbReference type="NCBI Taxonomy" id="931890"/>
    <lineage>
        <taxon>Eukaryota</taxon>
        <taxon>Fungi</taxon>
        <taxon>Dikarya</taxon>
        <taxon>Ascomycota</taxon>
        <taxon>Saccharomycotina</taxon>
        <taxon>Saccharomycetes</taxon>
        <taxon>Saccharomycetales</taxon>
        <taxon>Saccharomycetaceae</taxon>
        <taxon>Eremothecium</taxon>
    </lineage>
</organism>
<dbReference type="GeneID" id="11470800"/>
<feature type="domain" description="T-SNARE coiled-coil homology" evidence="5">
    <location>
        <begin position="190"/>
        <end position="252"/>
    </location>
</feature>
<dbReference type="GO" id="GO:0042144">
    <property type="term" value="P:vacuole fusion, non-autophagic"/>
    <property type="evidence" value="ECO:0007669"/>
    <property type="project" value="EnsemblFungi"/>
</dbReference>
<dbReference type="FunCoup" id="I6NDM2">
    <property type="interactions" value="77"/>
</dbReference>
<comment type="similarity">
    <text evidence="1">Belongs to the syntaxin family.</text>
</comment>
<dbReference type="Gene3D" id="1.20.58.70">
    <property type="match status" value="1"/>
</dbReference>
<dbReference type="InterPro" id="IPR006012">
    <property type="entry name" value="Syntaxin/epimorphin_CS"/>
</dbReference>
<dbReference type="Proteomes" id="UP000006790">
    <property type="component" value="Chromosome 5"/>
</dbReference>
<dbReference type="GO" id="GO:0051469">
    <property type="term" value="P:vesicle fusion with vacuole"/>
    <property type="evidence" value="ECO:0007669"/>
    <property type="project" value="EnsemblFungi"/>
</dbReference>
<dbReference type="STRING" id="931890.I6NDM2"/>
<reference evidence="6 7" key="1">
    <citation type="journal article" date="2011" name="G3 (Bethesda)">
        <title>Genome evolution in the Eremothecium clade of the Saccharomyces complex revealed by comparative genomics.</title>
        <authorList>
            <person name="Wendland J."/>
            <person name="Walther A."/>
        </authorList>
    </citation>
    <scope>NUCLEOTIDE SEQUENCE [LARGE SCALE GENOMIC DNA]</scope>
    <source>
        <strain evidence="7">CBS 270.75 / DBVPG 7215 / KCTC 17166 / NRRL Y-17582</strain>
    </source>
</reference>
<sequence>MSFLDLESDPRDSEARSLPSPTPVQDKEIVMLLTAFSKNIQNLQKNVNLLGTSRDQQALRTLIETKEIPLCEELRDTLQSNSKLLSKDKYVSDLQWLSLDLLQLKREYQKRKMDYTLRNKKKSQVGSVSTTLENATLTAVPSNPTTFDETNDNSYVSIQVRPDERTPLLQQQVQAKKQQHVLQDELDFHTLIQEVRNQEITRIHSQVQDVNAIFKQLGTLVQDQGQNVNTIDQNINGLASNLQNANQQLRKADKYQRQRNKCGTLTLCIIAVVTFVVILAIIS</sequence>
<dbReference type="PANTHER" id="PTHR19957:SF295">
    <property type="entry name" value="SYNTAXIN VAM3"/>
    <property type="match status" value="1"/>
</dbReference>
<dbReference type="Gene3D" id="1.20.5.110">
    <property type="match status" value="1"/>
</dbReference>
<feature type="coiled-coil region" evidence="2">
    <location>
        <begin position="228"/>
        <end position="255"/>
    </location>
</feature>
<gene>
    <name evidence="6" type="ordered locus">Ecym_5410</name>
</gene>
<dbReference type="InterPro" id="IPR010989">
    <property type="entry name" value="SNARE"/>
</dbReference>
<accession>I6NDM2</accession>
<keyword evidence="7" id="KW-1185">Reference proteome</keyword>
<dbReference type="KEGG" id="erc:Ecym_5410"/>
<dbReference type="GO" id="GO:0031201">
    <property type="term" value="C:SNARE complex"/>
    <property type="evidence" value="ECO:0007669"/>
    <property type="project" value="EnsemblFungi"/>
</dbReference>
<protein>
    <recommendedName>
        <fullName evidence="5">t-SNARE coiled-coil homology domain-containing protein</fullName>
    </recommendedName>
</protein>
<dbReference type="EMBL" id="CP002501">
    <property type="protein sequence ID" value="AET40164.1"/>
    <property type="molecule type" value="Genomic_DNA"/>
</dbReference>
<feature type="region of interest" description="Disordered" evidence="3">
    <location>
        <begin position="1"/>
        <end position="22"/>
    </location>
</feature>
<dbReference type="GO" id="GO:0005484">
    <property type="term" value="F:SNAP receptor activity"/>
    <property type="evidence" value="ECO:0007669"/>
    <property type="project" value="EnsemblFungi"/>
</dbReference>
<evidence type="ECO:0000256" key="4">
    <source>
        <dbReference type="SAM" id="Phobius"/>
    </source>
</evidence>
<evidence type="ECO:0000256" key="1">
    <source>
        <dbReference type="ARBA" id="ARBA00009063"/>
    </source>
</evidence>
<dbReference type="GO" id="GO:0000149">
    <property type="term" value="F:SNARE binding"/>
    <property type="evidence" value="ECO:0007669"/>
    <property type="project" value="TreeGrafter"/>
</dbReference>
<dbReference type="PROSITE" id="PS00914">
    <property type="entry name" value="SYNTAXIN"/>
    <property type="match status" value="1"/>
</dbReference>
<evidence type="ECO:0000256" key="3">
    <source>
        <dbReference type="SAM" id="MobiDB-lite"/>
    </source>
</evidence>
<dbReference type="AlphaFoldDB" id="I6NDM2"/>
<feature type="transmembrane region" description="Helical" evidence="4">
    <location>
        <begin position="262"/>
        <end position="282"/>
    </location>
</feature>